<dbReference type="OrthoDB" id="9793166at2"/>
<gene>
    <name evidence="9" type="ORF">DES36_106166</name>
</gene>
<feature type="transmembrane region" description="Helical" evidence="7">
    <location>
        <begin position="20"/>
        <end position="40"/>
    </location>
</feature>
<dbReference type="EMBL" id="QNRX01000006">
    <property type="protein sequence ID" value="RBP66053.1"/>
    <property type="molecule type" value="Genomic_DNA"/>
</dbReference>
<protein>
    <submittedName>
        <fullName evidence="9">ABC-type lipoprotein release transport system permease subunit</fullName>
    </submittedName>
</protein>
<comment type="similarity">
    <text evidence="2">Belongs to the ABC-4 integral membrane protein family. LolC/E subfamily.</text>
</comment>
<comment type="subcellular location">
    <subcellularLocation>
        <location evidence="1">Cell membrane</location>
        <topology evidence="1">Multi-pass membrane protein</topology>
    </subcellularLocation>
</comment>
<evidence type="ECO:0000256" key="5">
    <source>
        <dbReference type="ARBA" id="ARBA00022989"/>
    </source>
</evidence>
<keyword evidence="9" id="KW-0449">Lipoprotein</keyword>
<organism evidence="9 10">
    <name type="scientific">Alkalibaculum bacchi</name>
    <dbReference type="NCBI Taxonomy" id="645887"/>
    <lineage>
        <taxon>Bacteria</taxon>
        <taxon>Bacillati</taxon>
        <taxon>Bacillota</taxon>
        <taxon>Clostridia</taxon>
        <taxon>Eubacteriales</taxon>
        <taxon>Eubacteriaceae</taxon>
        <taxon>Alkalibaculum</taxon>
    </lineage>
</organism>
<feature type="transmembrane region" description="Helical" evidence="7">
    <location>
        <begin position="303"/>
        <end position="329"/>
    </location>
</feature>
<dbReference type="InterPro" id="IPR051447">
    <property type="entry name" value="Lipoprotein-release_system"/>
</dbReference>
<feature type="transmembrane region" description="Helical" evidence="7">
    <location>
        <begin position="255"/>
        <end position="282"/>
    </location>
</feature>
<dbReference type="AlphaFoldDB" id="A0A366IB19"/>
<keyword evidence="3" id="KW-1003">Cell membrane</keyword>
<feature type="transmembrane region" description="Helical" evidence="7">
    <location>
        <begin position="746"/>
        <end position="771"/>
    </location>
</feature>
<evidence type="ECO:0000256" key="1">
    <source>
        <dbReference type="ARBA" id="ARBA00004651"/>
    </source>
</evidence>
<dbReference type="PANTHER" id="PTHR30489">
    <property type="entry name" value="LIPOPROTEIN-RELEASING SYSTEM TRANSMEMBRANE PROTEIN LOLE"/>
    <property type="match status" value="1"/>
</dbReference>
<keyword evidence="6 7" id="KW-0472">Membrane</keyword>
<keyword evidence="10" id="KW-1185">Reference proteome</keyword>
<dbReference type="PANTHER" id="PTHR30489:SF0">
    <property type="entry name" value="LIPOPROTEIN-RELEASING SYSTEM TRANSMEMBRANE PROTEIN LOLE"/>
    <property type="match status" value="1"/>
</dbReference>
<evidence type="ECO:0000256" key="3">
    <source>
        <dbReference type="ARBA" id="ARBA00022475"/>
    </source>
</evidence>
<dbReference type="Pfam" id="PF02687">
    <property type="entry name" value="FtsX"/>
    <property type="match status" value="2"/>
</dbReference>
<proteinExistence type="inferred from homology"/>
<dbReference type="GO" id="GO:0098797">
    <property type="term" value="C:plasma membrane protein complex"/>
    <property type="evidence" value="ECO:0007669"/>
    <property type="project" value="TreeGrafter"/>
</dbReference>
<sequence>MKMTTRIAYENMKYHKNKNIIIGITIILVTLLLFLIPTIGKNMIDGQFAVVKEIYPTWHALYRDVDEKTVEKLPAHHNIAVHGLRSDAGYMVVNDAKIAMIYLDDEGFSLYRMKLSEGKLPEKEDEIVVSAGILKELGQEGTIGDTIMVPYQILQDGGLGLAEEREFIISGFVEDSHSNVNEKAYSAFVSKEFLKKEITEDQISYRFLFQVKGKKNALTDDMENTINSIAKQFSISENNIRINKEYLMANYVDPVIVPAITGIILIIALAGVITIFSIYYVGMTERIQEFGKLKAIGATKRQIRQIVLIEGLGVALFAIPTGLMIGTILSKTVFSGFLSYYENENSMILTMKQLLENNQFSLYHWWFYLLTISVALLTVYLSLWRPMKIASGISEIEAIRYHSPQAKHKNKRRKAKGKRKSYSNVTVPRLSYIYLFANKKNSIITIVSMGITGVFLMVVATVLSCANPRESANNSVLGQYEISIHMETGNKEHPEREWSSIIRDNPLNDRLKEKIEAIDGIKSVSSFGFVRVSAQVFEGEAEGICGVPEEYEKELVEGIIEGEATYEDLKSGDKVIVDRNLLHWYPGIQIGDTLNVTIEDGNGSRNKKVEIMAIGDYSIGFTNSNYLLMAEEGAKKLSTYNINEVYHIFATKDYDKNTEDVLKELIASSDRLQMQTWKERYDEWKSALAVTSGASYAFLGILGVICVMNMINTMIHSVHVRKKEIGMMQAIGMTDRQLVKMLHQEGLFYTMGTLVLSLGLGSILGYPVFLWARNNGMFNISDYHYPIMAAVIVSVVMIFIQLILAAILGKSVRKKSLIDKIRFSE</sequence>
<evidence type="ECO:0000259" key="8">
    <source>
        <dbReference type="Pfam" id="PF02687"/>
    </source>
</evidence>
<accession>A0A366IB19</accession>
<evidence type="ECO:0000313" key="10">
    <source>
        <dbReference type="Proteomes" id="UP000253490"/>
    </source>
</evidence>
<evidence type="ECO:0000256" key="6">
    <source>
        <dbReference type="ARBA" id="ARBA00023136"/>
    </source>
</evidence>
<keyword evidence="4 7" id="KW-0812">Transmembrane</keyword>
<evidence type="ECO:0000256" key="7">
    <source>
        <dbReference type="SAM" id="Phobius"/>
    </source>
</evidence>
<feature type="transmembrane region" description="Helical" evidence="7">
    <location>
        <begin position="696"/>
        <end position="718"/>
    </location>
</feature>
<name>A0A366IB19_9FIRM</name>
<dbReference type="InterPro" id="IPR003838">
    <property type="entry name" value="ABC3_permease_C"/>
</dbReference>
<keyword evidence="5 7" id="KW-1133">Transmembrane helix</keyword>
<dbReference type="Proteomes" id="UP000253490">
    <property type="component" value="Unassembled WGS sequence"/>
</dbReference>
<dbReference type="GO" id="GO:0044874">
    <property type="term" value="P:lipoprotein localization to outer membrane"/>
    <property type="evidence" value="ECO:0007669"/>
    <property type="project" value="TreeGrafter"/>
</dbReference>
<feature type="domain" description="ABC3 transporter permease C-terminal" evidence="8">
    <location>
        <begin position="697"/>
        <end position="816"/>
    </location>
</feature>
<evidence type="ECO:0000256" key="2">
    <source>
        <dbReference type="ARBA" id="ARBA00005236"/>
    </source>
</evidence>
<feature type="domain" description="ABC3 transporter permease C-terminal" evidence="8">
    <location>
        <begin position="263"/>
        <end position="388"/>
    </location>
</feature>
<dbReference type="RefSeq" id="WP_113920377.1">
    <property type="nucleotide sequence ID" value="NZ_QNRX01000006.1"/>
</dbReference>
<feature type="transmembrane region" description="Helical" evidence="7">
    <location>
        <begin position="365"/>
        <end position="384"/>
    </location>
</feature>
<evidence type="ECO:0000313" key="9">
    <source>
        <dbReference type="EMBL" id="RBP66053.1"/>
    </source>
</evidence>
<reference evidence="9 10" key="1">
    <citation type="submission" date="2018-06" db="EMBL/GenBank/DDBJ databases">
        <title>Genomic Encyclopedia of Type Strains, Phase IV (KMG-IV): sequencing the most valuable type-strain genomes for metagenomic binning, comparative biology and taxonomic classification.</title>
        <authorList>
            <person name="Goeker M."/>
        </authorList>
    </citation>
    <scope>NUCLEOTIDE SEQUENCE [LARGE SCALE GENOMIC DNA]</scope>
    <source>
        <strain evidence="9 10">DSM 22112</strain>
    </source>
</reference>
<evidence type="ECO:0000256" key="4">
    <source>
        <dbReference type="ARBA" id="ARBA00022692"/>
    </source>
</evidence>
<feature type="transmembrane region" description="Helical" evidence="7">
    <location>
        <begin position="783"/>
        <end position="808"/>
    </location>
</feature>
<feature type="transmembrane region" description="Helical" evidence="7">
    <location>
        <begin position="443"/>
        <end position="463"/>
    </location>
</feature>
<comment type="caution">
    <text evidence="9">The sequence shown here is derived from an EMBL/GenBank/DDBJ whole genome shotgun (WGS) entry which is preliminary data.</text>
</comment>